<feature type="transmembrane region" description="Helical" evidence="3">
    <location>
        <begin position="90"/>
        <end position="111"/>
    </location>
</feature>
<dbReference type="PANTHER" id="PTHR34295">
    <property type="entry name" value="BIOTIN TRANSPORTER BIOY"/>
    <property type="match status" value="1"/>
</dbReference>
<feature type="transmembrane region" description="Helical" evidence="3">
    <location>
        <begin position="38"/>
        <end position="57"/>
    </location>
</feature>
<dbReference type="PANTHER" id="PTHR34295:SF1">
    <property type="entry name" value="BIOTIN TRANSPORTER BIOY"/>
    <property type="match status" value="1"/>
</dbReference>
<organism evidence="4 5">
    <name type="scientific">Megasphaera hominis</name>
    <dbReference type="NCBI Taxonomy" id="159836"/>
    <lineage>
        <taxon>Bacteria</taxon>
        <taxon>Bacillati</taxon>
        <taxon>Bacillota</taxon>
        <taxon>Negativicutes</taxon>
        <taxon>Veillonellales</taxon>
        <taxon>Veillonellaceae</taxon>
        <taxon>Megasphaera</taxon>
    </lineage>
</organism>
<evidence type="ECO:0000256" key="3">
    <source>
        <dbReference type="SAM" id="Phobius"/>
    </source>
</evidence>
<evidence type="ECO:0000313" key="5">
    <source>
        <dbReference type="Proteomes" id="UP000606870"/>
    </source>
</evidence>
<keyword evidence="2" id="KW-0813">Transport</keyword>
<comment type="subcellular location">
    <subcellularLocation>
        <location evidence="2">Cell membrane</location>
        <topology evidence="2">Multi-pass membrane protein</topology>
    </subcellularLocation>
</comment>
<name>A0ABR6VIC2_9FIRM</name>
<keyword evidence="2" id="KW-1003">Cell membrane</keyword>
<feature type="transmembrane region" description="Helical" evidence="3">
    <location>
        <begin position="149"/>
        <end position="176"/>
    </location>
</feature>
<accession>A0ABR6VIC2</accession>
<keyword evidence="2 3" id="KW-0472">Membrane</keyword>
<comment type="caution">
    <text evidence="4">The sequence shown here is derived from an EMBL/GenBank/DDBJ whole genome shotgun (WGS) entry which is preliminary data.</text>
</comment>
<proteinExistence type="inferred from homology"/>
<feature type="transmembrane region" description="Helical" evidence="3">
    <location>
        <begin position="12"/>
        <end position="32"/>
    </location>
</feature>
<evidence type="ECO:0000256" key="2">
    <source>
        <dbReference type="PIRNR" id="PIRNR016661"/>
    </source>
</evidence>
<gene>
    <name evidence="4" type="ORF">H8J70_07235</name>
</gene>
<feature type="transmembrane region" description="Helical" evidence="3">
    <location>
        <begin position="64"/>
        <end position="84"/>
    </location>
</feature>
<evidence type="ECO:0000256" key="1">
    <source>
        <dbReference type="ARBA" id="ARBA00010692"/>
    </source>
</evidence>
<comment type="similarity">
    <text evidence="1 2">Belongs to the BioY family.</text>
</comment>
<dbReference type="PIRSF" id="PIRSF016661">
    <property type="entry name" value="BioY"/>
    <property type="match status" value="1"/>
</dbReference>
<feature type="transmembrane region" description="Helical" evidence="3">
    <location>
        <begin position="123"/>
        <end position="143"/>
    </location>
</feature>
<keyword evidence="5" id="KW-1185">Reference proteome</keyword>
<dbReference type="InterPro" id="IPR003784">
    <property type="entry name" value="BioY"/>
</dbReference>
<dbReference type="Pfam" id="PF02632">
    <property type="entry name" value="BioY"/>
    <property type="match status" value="1"/>
</dbReference>
<keyword evidence="3" id="KW-0812">Transmembrane</keyword>
<dbReference type="Proteomes" id="UP000606870">
    <property type="component" value="Unassembled WGS sequence"/>
</dbReference>
<keyword evidence="3" id="KW-1133">Transmembrane helix</keyword>
<sequence length="183" mass="19549">MTHEATAPAGLSIRTVTKMSICVTLCCVSAYISIPLPFTTAMITALTVVLNLTAFLLRPRQTFIVICVWILLGIAGLPVFVGGTAGFGKLFGPTGGFIIAFALAYPLVSLFKGSTPSFWRYSLVSIILGIPVTYIGGIISMVLVLHVTLWQACVMAVFPFIPGDIAKCLLAAFLGVKINHLQR</sequence>
<reference evidence="4 5" key="1">
    <citation type="submission" date="2020-08" db="EMBL/GenBank/DDBJ databases">
        <authorList>
            <person name="Liu C."/>
            <person name="Sun Q."/>
        </authorList>
    </citation>
    <scope>NUCLEOTIDE SEQUENCE [LARGE SCALE GENOMIC DNA]</scope>
    <source>
        <strain evidence="4 5">NSJ-59</strain>
    </source>
</reference>
<dbReference type="Gene3D" id="1.10.1760.20">
    <property type="match status" value="1"/>
</dbReference>
<evidence type="ECO:0000313" key="4">
    <source>
        <dbReference type="EMBL" id="MBC3537040.1"/>
    </source>
</evidence>
<dbReference type="EMBL" id="JACOGK010000018">
    <property type="protein sequence ID" value="MBC3537040.1"/>
    <property type="molecule type" value="Genomic_DNA"/>
</dbReference>
<dbReference type="RefSeq" id="WP_186503194.1">
    <property type="nucleotide sequence ID" value="NZ_JACOGK010000018.1"/>
</dbReference>
<protein>
    <recommendedName>
        <fullName evidence="2">Biotin transporter</fullName>
    </recommendedName>
</protein>